<evidence type="ECO:0000256" key="3">
    <source>
        <dbReference type="ARBA" id="ARBA00022723"/>
    </source>
</evidence>
<dbReference type="GO" id="GO:0004519">
    <property type="term" value="F:endonuclease activity"/>
    <property type="evidence" value="ECO:0007669"/>
    <property type="project" value="InterPro"/>
</dbReference>
<dbReference type="NCBIfam" id="TIGR00195">
    <property type="entry name" value="exoDNase_III"/>
    <property type="match status" value="1"/>
</dbReference>
<comment type="cofactor">
    <cofactor evidence="7">
        <name>Mg(2+)</name>
        <dbReference type="ChEBI" id="CHEBI:18420"/>
    </cofactor>
    <cofactor evidence="7">
        <name>Mn(2+)</name>
        <dbReference type="ChEBI" id="CHEBI:29035"/>
    </cofactor>
    <text evidence="7">Probably binds two magnesium or manganese ions per subunit.</text>
</comment>
<dbReference type="InterPro" id="IPR020847">
    <property type="entry name" value="AP_endonuclease_F1_BS"/>
</dbReference>
<dbReference type="Gene3D" id="3.60.10.10">
    <property type="entry name" value="Endonuclease/exonuclease/phosphatase"/>
    <property type="match status" value="1"/>
</dbReference>
<dbReference type="Pfam" id="PF03372">
    <property type="entry name" value="Exo_endo_phos"/>
    <property type="match status" value="1"/>
</dbReference>
<dbReference type="InterPro" id="IPR020848">
    <property type="entry name" value="AP_endonuclease_F1_CS"/>
</dbReference>
<gene>
    <name evidence="10" type="primary">xth</name>
    <name evidence="10" type="ORF">E2605_12720</name>
</gene>
<accession>A0A4Y8L0A5</accession>
<dbReference type="InterPro" id="IPR036691">
    <property type="entry name" value="Endo/exonu/phosph_ase_sf"/>
</dbReference>
<dbReference type="GO" id="GO:0003677">
    <property type="term" value="F:DNA binding"/>
    <property type="evidence" value="ECO:0007669"/>
    <property type="project" value="InterPro"/>
</dbReference>
<feature type="site" description="Interaction with DNA substrate" evidence="8">
    <location>
        <position position="246"/>
    </location>
</feature>
<evidence type="ECO:0000313" key="10">
    <source>
        <dbReference type="EMBL" id="TFD95691.1"/>
    </source>
</evidence>
<keyword evidence="11" id="KW-1185">Reference proteome</keyword>
<evidence type="ECO:0000256" key="4">
    <source>
        <dbReference type="ARBA" id="ARBA00022801"/>
    </source>
</evidence>
<keyword evidence="5 7" id="KW-0460">Magnesium</keyword>
<dbReference type="FunFam" id="3.60.10.10:FF:000026">
    <property type="entry name" value="Exodeoxyribonuclease III"/>
    <property type="match status" value="1"/>
</dbReference>
<feature type="binding site" evidence="7">
    <location>
        <position position="149"/>
    </location>
    <ligand>
        <name>Mg(2+)</name>
        <dbReference type="ChEBI" id="CHEBI:18420"/>
        <label>1</label>
    </ligand>
</feature>
<evidence type="ECO:0000256" key="5">
    <source>
        <dbReference type="ARBA" id="ARBA00022842"/>
    </source>
</evidence>
<dbReference type="EC" id="3.1.11.2" evidence="10"/>
<dbReference type="STRING" id="1121485.GCA_000426485_03083"/>
<feature type="domain" description="Endonuclease/exonuclease/phosphatase" evidence="9">
    <location>
        <begin position="4"/>
        <end position="246"/>
    </location>
</feature>
<feature type="site" description="Transition state stabilizer" evidence="8">
    <location>
        <position position="151"/>
    </location>
</feature>
<comment type="cofactor">
    <cofactor evidence="1">
        <name>Mn(2+)</name>
        <dbReference type="ChEBI" id="CHEBI:29035"/>
    </cofactor>
</comment>
<dbReference type="InterPro" id="IPR037493">
    <property type="entry name" value="ExoIII-like"/>
</dbReference>
<dbReference type="InterPro" id="IPR005135">
    <property type="entry name" value="Endo/exonuclease/phosphatase"/>
</dbReference>
<dbReference type="PANTHER" id="PTHR43250:SF2">
    <property type="entry name" value="EXODEOXYRIBONUCLEASE III"/>
    <property type="match status" value="1"/>
</dbReference>
<dbReference type="PROSITE" id="PS00728">
    <property type="entry name" value="AP_NUCLEASE_F1_3"/>
    <property type="match status" value="1"/>
</dbReference>
<feature type="active site" evidence="6">
    <location>
        <position position="109"/>
    </location>
</feature>
<evidence type="ECO:0000259" key="9">
    <source>
        <dbReference type="Pfam" id="PF03372"/>
    </source>
</evidence>
<feature type="binding site" evidence="7">
    <location>
        <position position="151"/>
    </location>
    <ligand>
        <name>Mg(2+)</name>
        <dbReference type="ChEBI" id="CHEBI:18420"/>
        <label>1</label>
    </ligand>
</feature>
<comment type="similarity">
    <text evidence="2">Belongs to the DNA repair enzymes AP/ExoA family.</text>
</comment>
<proteinExistence type="inferred from homology"/>
<feature type="binding site" evidence="7">
    <location>
        <position position="245"/>
    </location>
    <ligand>
        <name>Mg(2+)</name>
        <dbReference type="ChEBI" id="CHEBI:18420"/>
        <label>1</label>
    </ligand>
</feature>
<dbReference type="Proteomes" id="UP000297861">
    <property type="component" value="Unassembled WGS sequence"/>
</dbReference>
<evidence type="ECO:0000256" key="7">
    <source>
        <dbReference type="PIRSR" id="PIRSR604808-2"/>
    </source>
</evidence>
<evidence type="ECO:0000256" key="8">
    <source>
        <dbReference type="PIRSR" id="PIRSR604808-3"/>
    </source>
</evidence>
<evidence type="ECO:0000313" key="11">
    <source>
        <dbReference type="Proteomes" id="UP000297861"/>
    </source>
</evidence>
<organism evidence="10 11">
    <name type="scientific">Dysgonomonas capnocytophagoides</name>
    <dbReference type="NCBI Taxonomy" id="45254"/>
    <lineage>
        <taxon>Bacteria</taxon>
        <taxon>Pseudomonadati</taxon>
        <taxon>Bacteroidota</taxon>
        <taxon>Bacteroidia</taxon>
        <taxon>Bacteroidales</taxon>
        <taxon>Dysgonomonadaceae</taxon>
        <taxon>Dysgonomonas</taxon>
    </lineage>
</organism>
<evidence type="ECO:0000256" key="2">
    <source>
        <dbReference type="ARBA" id="ARBA00007092"/>
    </source>
</evidence>
<feature type="binding site" evidence="7">
    <location>
        <position position="7"/>
    </location>
    <ligand>
        <name>Mg(2+)</name>
        <dbReference type="ChEBI" id="CHEBI:18420"/>
        <label>1</label>
    </ligand>
</feature>
<dbReference type="AlphaFoldDB" id="A0A4Y8L0A5"/>
<feature type="binding site" evidence="7">
    <location>
        <position position="35"/>
    </location>
    <ligand>
        <name>Mg(2+)</name>
        <dbReference type="ChEBI" id="CHEBI:18420"/>
        <label>1</label>
    </ligand>
</feature>
<protein>
    <submittedName>
        <fullName evidence="10">Exodeoxyribonuclease III</fullName>
        <ecNumber evidence="10">3.1.11.2</ecNumber>
    </submittedName>
</protein>
<comment type="caution">
    <text evidence="10">The sequence shown here is derived from an EMBL/GenBank/DDBJ whole genome shotgun (WGS) entry which is preliminary data.</text>
</comment>
<reference evidence="10 11" key="1">
    <citation type="submission" date="2019-03" db="EMBL/GenBank/DDBJ databases">
        <title>San Antonio Military Medical Center submission to MRSN (WRAIR), pending publication.</title>
        <authorList>
            <person name="Blyth D.M."/>
            <person name="Mccarthy S.L."/>
            <person name="Schall S.E."/>
            <person name="Stam J.A."/>
            <person name="Ong A.C."/>
            <person name="Mcgann P.T."/>
        </authorList>
    </citation>
    <scope>NUCLEOTIDE SEQUENCE [LARGE SCALE GENOMIC DNA]</scope>
    <source>
        <strain evidence="10 11">MRSN571793</strain>
    </source>
</reference>
<evidence type="ECO:0000256" key="1">
    <source>
        <dbReference type="ARBA" id="ARBA00001936"/>
    </source>
</evidence>
<dbReference type="CDD" id="cd10281">
    <property type="entry name" value="Nape_like_AP-endo"/>
    <property type="match status" value="1"/>
</dbReference>
<feature type="active site" description="Proton acceptor" evidence="6">
    <location>
        <position position="246"/>
    </location>
</feature>
<dbReference type="NCBIfam" id="TIGR00633">
    <property type="entry name" value="xth"/>
    <property type="match status" value="1"/>
</dbReference>
<dbReference type="GO" id="GO:0006281">
    <property type="term" value="P:DNA repair"/>
    <property type="evidence" value="ECO:0007669"/>
    <property type="project" value="InterPro"/>
</dbReference>
<dbReference type="PANTHER" id="PTHR43250">
    <property type="entry name" value="EXODEOXYRIBONUCLEASE III"/>
    <property type="match status" value="1"/>
</dbReference>
<keyword evidence="4 10" id="KW-0378">Hydrolase</keyword>
<dbReference type="GO" id="GO:0008311">
    <property type="term" value="F:double-stranded DNA 3'-5' DNA exonuclease activity"/>
    <property type="evidence" value="ECO:0007669"/>
    <property type="project" value="UniProtKB-EC"/>
</dbReference>
<evidence type="ECO:0000256" key="6">
    <source>
        <dbReference type="PIRSR" id="PIRSR604808-1"/>
    </source>
</evidence>
<keyword evidence="7" id="KW-0464">Manganese</keyword>
<dbReference type="PROSITE" id="PS51435">
    <property type="entry name" value="AP_NUCLEASE_F1_4"/>
    <property type="match status" value="1"/>
</dbReference>
<dbReference type="InterPro" id="IPR004808">
    <property type="entry name" value="AP_endonuc_1"/>
</dbReference>
<dbReference type="OrthoDB" id="9803914at2"/>
<sequence>MKVVSYNVNGIRSAASKGLFDWLEISLPDVVCLQELKAQEDQIDTKTLEEIGYSSYFFHAAKKKGYSGVGLLSKTKPDFVQIGMGIPKYDDEGRVIRADFGPITIICVYIPSGTTGDARQAYKMEFLSDFAQYIAELRQERKEVLICGDYNICHKAIDINNPDKHTTMSGFLPEEREWFDQFVATGLIDTFRVFDKSPERYTWWSFRARSKGKNLGWRIDYHLLSEEARRRLKSASIFREIEYSDHCPVRVELDMSI</sequence>
<feature type="binding site" evidence="7">
    <location>
        <position position="246"/>
    </location>
    <ligand>
        <name>Mg(2+)</name>
        <dbReference type="ChEBI" id="CHEBI:18420"/>
        <label>1</label>
    </ligand>
</feature>
<dbReference type="SUPFAM" id="SSF56219">
    <property type="entry name" value="DNase I-like"/>
    <property type="match status" value="1"/>
</dbReference>
<dbReference type="RefSeq" id="WP_026626909.1">
    <property type="nucleotide sequence ID" value="NZ_AP028867.1"/>
</dbReference>
<dbReference type="PROSITE" id="PS00726">
    <property type="entry name" value="AP_NUCLEASE_F1_1"/>
    <property type="match status" value="1"/>
</dbReference>
<feature type="active site" description="Proton donor/acceptor" evidence="6">
    <location>
        <position position="149"/>
    </location>
</feature>
<dbReference type="EMBL" id="SOML01000007">
    <property type="protein sequence ID" value="TFD95691.1"/>
    <property type="molecule type" value="Genomic_DNA"/>
</dbReference>
<name>A0A4Y8L0A5_9BACT</name>
<keyword evidence="3 7" id="KW-0479">Metal-binding</keyword>
<dbReference type="GO" id="GO:0046872">
    <property type="term" value="F:metal ion binding"/>
    <property type="evidence" value="ECO:0007669"/>
    <property type="project" value="UniProtKB-KW"/>
</dbReference>
<feature type="site" description="Important for catalytic activity" evidence="8">
    <location>
        <position position="220"/>
    </location>
</feature>